<evidence type="ECO:0000259" key="1">
    <source>
        <dbReference type="PROSITE" id="PS50995"/>
    </source>
</evidence>
<organism evidence="2 3">
    <name type="scientific">Jiulongibacter sediminis</name>
    <dbReference type="NCBI Taxonomy" id="1605367"/>
    <lineage>
        <taxon>Bacteria</taxon>
        <taxon>Pseudomonadati</taxon>
        <taxon>Bacteroidota</taxon>
        <taxon>Cytophagia</taxon>
        <taxon>Cytophagales</taxon>
        <taxon>Leadbetterellaceae</taxon>
        <taxon>Jiulongibacter</taxon>
    </lineage>
</organism>
<dbReference type="PROSITE" id="PS50995">
    <property type="entry name" value="HTH_MARR_2"/>
    <property type="match status" value="1"/>
</dbReference>
<evidence type="ECO:0000313" key="3">
    <source>
        <dbReference type="Proteomes" id="UP000050454"/>
    </source>
</evidence>
<dbReference type="RefSeq" id="WP_055151460.1">
    <property type="nucleotide sequence ID" value="NZ_JXSZ01000015.1"/>
</dbReference>
<sequence length="212" mass="24568">MKYEILKELIALSEAYELENSPKEWRREQFIAWLLQRGEKEEGPFKKDDTIPSQDGLIAMFISLLFKYAQFYSKRILKDSPLYSLDDFGMLAGLFPNIELKKTDLIRRSIMEKSSGNEVIKRLLKQGLIAEKNHPDDGRAKLLFLTPEGKAAMQMISGRMSLMSKHVVGNLDQKEKGALLQMLFKLNEFHKPIFERADEEEINKLFNQPVLN</sequence>
<dbReference type="Gene3D" id="1.10.10.10">
    <property type="entry name" value="Winged helix-like DNA-binding domain superfamily/Winged helix DNA-binding domain"/>
    <property type="match status" value="1"/>
</dbReference>
<dbReference type="Pfam" id="PF13463">
    <property type="entry name" value="HTH_27"/>
    <property type="match status" value="1"/>
</dbReference>
<gene>
    <name evidence="2" type="ORF">AFM12_18200</name>
</gene>
<accession>A0A0P7B8S8</accession>
<comment type="caution">
    <text evidence="2">The sequence shown here is derived from an EMBL/GenBank/DDBJ whole genome shotgun (WGS) entry which is preliminary data.</text>
</comment>
<dbReference type="OrthoDB" id="961069at2"/>
<dbReference type="GO" id="GO:0003700">
    <property type="term" value="F:DNA-binding transcription factor activity"/>
    <property type="evidence" value="ECO:0007669"/>
    <property type="project" value="InterPro"/>
</dbReference>
<evidence type="ECO:0000313" key="2">
    <source>
        <dbReference type="EMBL" id="KPM46711.1"/>
    </source>
</evidence>
<dbReference type="SUPFAM" id="SSF46785">
    <property type="entry name" value="Winged helix' DNA-binding domain"/>
    <property type="match status" value="1"/>
</dbReference>
<dbReference type="Proteomes" id="UP000050454">
    <property type="component" value="Unassembled WGS sequence"/>
</dbReference>
<name>A0A0P7B8S8_9BACT</name>
<feature type="domain" description="HTH marR-type" evidence="1">
    <location>
        <begin position="58"/>
        <end position="188"/>
    </location>
</feature>
<proteinExistence type="predicted"/>
<protein>
    <recommendedName>
        <fullName evidence="1">HTH marR-type domain-containing protein</fullName>
    </recommendedName>
</protein>
<reference evidence="2 3" key="1">
    <citation type="submission" date="2015-07" db="EMBL/GenBank/DDBJ databases">
        <title>The draft genome sequence of Leadbetterella sp. JN14-9.</title>
        <authorList>
            <person name="Liu Y."/>
            <person name="Du J."/>
            <person name="Shao Z."/>
        </authorList>
    </citation>
    <scope>NUCLEOTIDE SEQUENCE [LARGE SCALE GENOMIC DNA]</scope>
    <source>
        <strain evidence="2 3">JN14-9</strain>
    </source>
</reference>
<dbReference type="InterPro" id="IPR000835">
    <property type="entry name" value="HTH_MarR-typ"/>
</dbReference>
<dbReference type="SMART" id="SM00347">
    <property type="entry name" value="HTH_MARR"/>
    <property type="match status" value="1"/>
</dbReference>
<dbReference type="InterPro" id="IPR036388">
    <property type="entry name" value="WH-like_DNA-bd_sf"/>
</dbReference>
<dbReference type="AlphaFoldDB" id="A0A0P7B8S8"/>
<dbReference type="InterPro" id="IPR036390">
    <property type="entry name" value="WH_DNA-bd_sf"/>
</dbReference>
<keyword evidence="3" id="KW-1185">Reference proteome</keyword>
<dbReference type="STRING" id="1605367.AFM12_18200"/>
<dbReference type="EMBL" id="LGTQ01000015">
    <property type="protein sequence ID" value="KPM46711.1"/>
    <property type="molecule type" value="Genomic_DNA"/>
</dbReference>